<dbReference type="Proteomes" id="UP000050640">
    <property type="component" value="Unplaced"/>
</dbReference>
<keyword evidence="3" id="KW-1185">Reference proteome</keyword>
<dbReference type="PANTHER" id="PTHR14240">
    <property type="entry name" value="RETINITIS PIGMENTOSA GTPASE REGULATOR-INTERACTING PROTEIN"/>
    <property type="match status" value="1"/>
</dbReference>
<dbReference type="AlphaFoldDB" id="A0A0R3RI10"/>
<dbReference type="WBParaSite" id="EEL_0000111701-mRNA-1">
    <property type="protein sequence ID" value="EEL_0000111701-mRNA-1"/>
    <property type="gene ID" value="EEL_0000111701"/>
</dbReference>
<evidence type="ECO:0000313" key="4">
    <source>
        <dbReference type="WBParaSite" id="EEL_0000111701-mRNA-1"/>
    </source>
</evidence>
<dbReference type="STRING" id="1147741.A0A0R3RI10"/>
<evidence type="ECO:0000256" key="2">
    <source>
        <dbReference type="SAM" id="MobiDB-lite"/>
    </source>
</evidence>
<evidence type="ECO:0000313" key="3">
    <source>
        <dbReference type="Proteomes" id="UP000050640"/>
    </source>
</evidence>
<organism evidence="3 4">
    <name type="scientific">Elaeophora elaphi</name>
    <dbReference type="NCBI Taxonomy" id="1147741"/>
    <lineage>
        <taxon>Eukaryota</taxon>
        <taxon>Metazoa</taxon>
        <taxon>Ecdysozoa</taxon>
        <taxon>Nematoda</taxon>
        <taxon>Chromadorea</taxon>
        <taxon>Rhabditida</taxon>
        <taxon>Spirurina</taxon>
        <taxon>Spiruromorpha</taxon>
        <taxon>Filarioidea</taxon>
        <taxon>Onchocercidae</taxon>
        <taxon>Elaeophora</taxon>
    </lineage>
</organism>
<accession>A0A0R3RI10</accession>
<feature type="coiled-coil region" evidence="1">
    <location>
        <begin position="426"/>
        <end position="457"/>
    </location>
</feature>
<dbReference type="GO" id="GO:0035869">
    <property type="term" value="C:ciliary transition zone"/>
    <property type="evidence" value="ECO:0007669"/>
    <property type="project" value="TreeGrafter"/>
</dbReference>
<proteinExistence type="predicted"/>
<sequence>MVIRPSIEKWSRQELEDHYHVLYQQHHSLKRSYNELESKLKQSNAKLKRMFAGGNNCSNDISNAELIKENQLLTNKLKNLKQQILNYARPGTSTQRSLPLQARPPVQRPQSALPRRSNPPQQTVTASTSFIKNTQQRPATDLSAGSNRKSMLLDKTLFVKLNLELKQKDDECALLTCKLNNVQQQLAKLKDEYDQLLEQFQSKQHDGLKLQQQFDELSLSTATDKIAAKQLKNVQIMEKELEMIREENKMLLEANEKLVQNSLTIEQLAIEEGKCHETISNQRVIELEKQLNESFVKYSQLKQNYQNLMQAKLKLEERLSHQIDRIIKEKTAIDEISERKDEFKQRKLNGFEETEKLNETDISLVKIYEDLTRIIEAHIVERSTDDDSNATIERQEHIDKWRMLYMEIYGELEKVRNMLLIQHNINEQHLQEIALLNQNLQQTKAQSECKIKDLVVKLSERDAEITNLEMRLKTLAYDDQMLIPRITVSKQF</sequence>
<feature type="compositionally biased region" description="Polar residues" evidence="2">
    <location>
        <begin position="118"/>
        <end position="146"/>
    </location>
</feature>
<feature type="coiled-coil region" evidence="1">
    <location>
        <begin position="26"/>
        <end position="83"/>
    </location>
</feature>
<protein>
    <submittedName>
        <fullName evidence="4">C2-C2_1 domain-containing protein</fullName>
    </submittedName>
</protein>
<name>A0A0R3RI10_9BILA</name>
<keyword evidence="1" id="KW-0175">Coiled coil</keyword>
<reference evidence="4" key="1">
    <citation type="submission" date="2017-02" db="UniProtKB">
        <authorList>
            <consortium name="WormBaseParasite"/>
        </authorList>
    </citation>
    <scope>IDENTIFICATION</scope>
</reference>
<dbReference type="GO" id="GO:1905515">
    <property type="term" value="P:non-motile cilium assembly"/>
    <property type="evidence" value="ECO:0007669"/>
    <property type="project" value="TreeGrafter"/>
</dbReference>
<feature type="region of interest" description="Disordered" evidence="2">
    <location>
        <begin position="89"/>
        <end position="146"/>
    </location>
</feature>
<dbReference type="InterPro" id="IPR031139">
    <property type="entry name" value="RPGRIP1_fam"/>
</dbReference>
<feature type="coiled-coil region" evidence="1">
    <location>
        <begin position="165"/>
        <end position="318"/>
    </location>
</feature>
<dbReference type="PANTHER" id="PTHR14240:SF1">
    <property type="entry name" value="PROTEIN FANTOM-RELATED"/>
    <property type="match status" value="1"/>
</dbReference>
<evidence type="ECO:0000256" key="1">
    <source>
        <dbReference type="SAM" id="Coils"/>
    </source>
</evidence>